<dbReference type="SUPFAM" id="SSF57667">
    <property type="entry name" value="beta-beta-alpha zinc fingers"/>
    <property type="match status" value="1"/>
</dbReference>
<dbReference type="RefSeq" id="XP_033457063.1">
    <property type="nucleotide sequence ID" value="XM_033608796.1"/>
</dbReference>
<keyword evidence="1" id="KW-0862">Zinc</keyword>
<feature type="domain" description="C2H2-type" evidence="3">
    <location>
        <begin position="288"/>
        <end position="318"/>
    </location>
</feature>
<evidence type="ECO:0000259" key="3">
    <source>
        <dbReference type="PROSITE" id="PS50157"/>
    </source>
</evidence>
<proteinExistence type="predicted"/>
<reference evidence="5" key="2">
    <citation type="submission" date="2020-04" db="EMBL/GenBank/DDBJ databases">
        <authorList>
            <consortium name="NCBI Genome Project"/>
        </authorList>
    </citation>
    <scope>NUCLEOTIDE SEQUENCE</scope>
    <source>
        <strain evidence="5">CBS 342.82</strain>
    </source>
</reference>
<reference evidence="5" key="3">
    <citation type="submission" date="2025-08" db="UniProtKB">
        <authorList>
            <consortium name="RefSeq"/>
        </authorList>
    </citation>
    <scope>IDENTIFICATION</scope>
    <source>
        <strain evidence="5">CBS 342.82</strain>
    </source>
</reference>
<protein>
    <recommendedName>
        <fullName evidence="3">C2H2-type domain-containing protein</fullName>
    </recommendedName>
</protein>
<reference evidence="5" key="1">
    <citation type="submission" date="2020-01" db="EMBL/GenBank/DDBJ databases">
        <authorList>
            <consortium name="DOE Joint Genome Institute"/>
            <person name="Haridas S."/>
            <person name="Albert R."/>
            <person name="Binder M."/>
            <person name="Bloem J."/>
            <person name="Labutti K."/>
            <person name="Salamov A."/>
            <person name="Andreopoulos B."/>
            <person name="Baker S.E."/>
            <person name="Barry K."/>
            <person name="Bills G."/>
            <person name="Bluhm B.H."/>
            <person name="Cannon C."/>
            <person name="Castanera R."/>
            <person name="Culley D.E."/>
            <person name="Daum C."/>
            <person name="Ezra D."/>
            <person name="Gonzalez J.B."/>
            <person name="Henrissat B."/>
            <person name="Kuo A."/>
            <person name="Liang C."/>
            <person name="Lipzen A."/>
            <person name="Lutzoni F."/>
            <person name="Magnuson J."/>
            <person name="Mondo S."/>
            <person name="Nolan M."/>
            <person name="Ohm R."/>
            <person name="Pangilinan J."/>
            <person name="Park H.-J."/>
            <person name="Ramirez L."/>
            <person name="Alfaro M."/>
            <person name="Sun H."/>
            <person name="Tritt A."/>
            <person name="Yoshinaga Y."/>
            <person name="Zwiers L.-H."/>
            <person name="Turgeon B.G."/>
            <person name="Goodwin S.B."/>
            <person name="Spatafora J.W."/>
            <person name="Crous P.W."/>
            <person name="Grigoriev I.V."/>
        </authorList>
    </citation>
    <scope>NUCLEOTIDE SEQUENCE</scope>
    <source>
        <strain evidence="5">CBS 342.82</strain>
    </source>
</reference>
<dbReference type="GO" id="GO:0008270">
    <property type="term" value="F:zinc ion binding"/>
    <property type="evidence" value="ECO:0007669"/>
    <property type="project" value="UniProtKB-KW"/>
</dbReference>
<dbReference type="InterPro" id="IPR013087">
    <property type="entry name" value="Znf_C2H2_type"/>
</dbReference>
<dbReference type="GeneID" id="54366596"/>
<gene>
    <name evidence="5" type="ORF">K489DRAFT_64460</name>
</gene>
<dbReference type="InterPro" id="IPR036236">
    <property type="entry name" value="Znf_C2H2_sf"/>
</dbReference>
<evidence type="ECO:0000256" key="2">
    <source>
        <dbReference type="SAM" id="MobiDB-lite"/>
    </source>
</evidence>
<keyword evidence="1" id="KW-0863">Zinc-finger</keyword>
<evidence type="ECO:0000313" key="5">
    <source>
        <dbReference type="RefSeq" id="XP_033457063.1"/>
    </source>
</evidence>
<keyword evidence="1" id="KW-0479">Metal-binding</keyword>
<name>A0A6J3LZG4_9PEZI</name>
<evidence type="ECO:0000313" key="4">
    <source>
        <dbReference type="Proteomes" id="UP000504637"/>
    </source>
</evidence>
<keyword evidence="4" id="KW-1185">Reference proteome</keyword>
<dbReference type="OrthoDB" id="10018191at2759"/>
<accession>A0A6J3LZG4</accession>
<dbReference type="Proteomes" id="UP000504637">
    <property type="component" value="Unplaced"/>
</dbReference>
<sequence>MSPSWSPLSQPDRVIQAPFGYFQSPPQDTHTEYANLDCSSPPPPGIVHATCAEIYSSPPQGIAACTEVNHLSHHVNNGSYLVGAQWNQAHNPVNVFDGDSSQQPSLLSAWLPDPSLYPSFRRYLLPADFSDGHSTTSPYFRVQDPISYVEQLEKQLASLETDYHASVATRQDHGFPTYPQDHGSPATPHNHESTATPQDHQPASTPQNHGITVQAPPPSETDVISPEPCESQNKPAAADTGGRCSRRITSTSDIHRPKQRLRRKRRSAADRGLPAKYAEDCAPKAKTHQCPDLASDEFPCLRSFARIEHLNRHMKSHAPYVDRPWYCPICEHRPSRCDNLVQHLLTHLDGSTRGRRNRFCTWPDLKQLLIGIYPRKTADQLIDLLGRKCE</sequence>
<dbReference type="AlphaFoldDB" id="A0A6J3LZG4"/>
<feature type="compositionally biased region" description="Basic residues" evidence="2">
    <location>
        <begin position="257"/>
        <end position="266"/>
    </location>
</feature>
<dbReference type="Gene3D" id="3.30.160.60">
    <property type="entry name" value="Classic Zinc Finger"/>
    <property type="match status" value="1"/>
</dbReference>
<feature type="compositionally biased region" description="Polar residues" evidence="2">
    <location>
        <begin position="193"/>
        <end position="211"/>
    </location>
</feature>
<dbReference type="PROSITE" id="PS50157">
    <property type="entry name" value="ZINC_FINGER_C2H2_2"/>
    <property type="match status" value="1"/>
</dbReference>
<feature type="region of interest" description="Disordered" evidence="2">
    <location>
        <begin position="171"/>
        <end position="272"/>
    </location>
</feature>
<evidence type="ECO:0000256" key="1">
    <source>
        <dbReference type="PROSITE-ProRule" id="PRU00042"/>
    </source>
</evidence>
<organism evidence="5">
    <name type="scientific">Dissoconium aciculare CBS 342.82</name>
    <dbReference type="NCBI Taxonomy" id="1314786"/>
    <lineage>
        <taxon>Eukaryota</taxon>
        <taxon>Fungi</taxon>
        <taxon>Dikarya</taxon>
        <taxon>Ascomycota</taxon>
        <taxon>Pezizomycotina</taxon>
        <taxon>Dothideomycetes</taxon>
        <taxon>Dothideomycetidae</taxon>
        <taxon>Mycosphaerellales</taxon>
        <taxon>Dissoconiaceae</taxon>
        <taxon>Dissoconium</taxon>
    </lineage>
</organism>